<dbReference type="Pfam" id="PF09626">
    <property type="entry name" value="DHC"/>
    <property type="match status" value="1"/>
</dbReference>
<gene>
    <name evidence="1" type="ORF">FHP88_01700</name>
</gene>
<comment type="caution">
    <text evidence="1">The sequence shown here is derived from an EMBL/GenBank/DDBJ whole genome shotgun (WGS) entry which is preliminary data.</text>
</comment>
<protein>
    <submittedName>
        <fullName evidence="1">Cytochrome C</fullName>
    </submittedName>
</protein>
<dbReference type="AlphaFoldDB" id="A0A557SMG8"/>
<keyword evidence="2" id="KW-1185">Reference proteome</keyword>
<evidence type="ECO:0000313" key="2">
    <source>
        <dbReference type="Proteomes" id="UP000316649"/>
    </source>
</evidence>
<name>A0A557SMG8_9GAMM</name>
<organism evidence="1 2">
    <name type="scientific">Sedimenticola selenatireducens</name>
    <dbReference type="NCBI Taxonomy" id="191960"/>
    <lineage>
        <taxon>Bacteria</taxon>
        <taxon>Pseudomonadati</taxon>
        <taxon>Pseudomonadota</taxon>
        <taxon>Gammaproteobacteria</taxon>
        <taxon>Chromatiales</taxon>
        <taxon>Sedimenticolaceae</taxon>
        <taxon>Sedimenticola</taxon>
    </lineage>
</organism>
<dbReference type="InterPro" id="IPR018588">
    <property type="entry name" value="Dihaem_cytochrome-c"/>
</dbReference>
<reference evidence="1 2" key="1">
    <citation type="submission" date="2019-07" db="EMBL/GenBank/DDBJ databases">
        <title>The pathways for chlorine oxyanion respiration interact through the shared metabolite chlorate.</title>
        <authorList>
            <person name="Barnum T.P."/>
            <person name="Cheng Y."/>
            <person name="Hill K.A."/>
            <person name="Lucas L.N."/>
            <person name="Carlson H.K."/>
            <person name="Coates J.D."/>
        </authorList>
    </citation>
    <scope>NUCLEOTIDE SEQUENCE [LARGE SCALE GENOMIC DNA]</scope>
    <source>
        <strain evidence="1 2">BK-1</strain>
    </source>
</reference>
<evidence type="ECO:0000313" key="1">
    <source>
        <dbReference type="EMBL" id="TVO78502.1"/>
    </source>
</evidence>
<dbReference type="OrthoDB" id="5296814at2"/>
<proteinExistence type="predicted"/>
<accession>A0A557SMG8</accession>
<dbReference type="Proteomes" id="UP000316649">
    <property type="component" value="Unassembled WGS sequence"/>
</dbReference>
<sequence length="176" mass="19836">MSLLSITGVALSSNDESNNALFSWFKKTKTGIDPVESQRYIEECGSCHFPYQPGLLPATSWETITNNLDDHFGENAELSESDLNTLRNFLLNNAAGRSNYGLPNKIMAAQGDRPLPLRITEMRYFLHEHSELPQRMVQDNPKVKSFSNCDSCHQSAKQGLYDEHDVTIPGFGHWDD</sequence>
<dbReference type="EMBL" id="VMNH01000003">
    <property type="protein sequence ID" value="TVO78502.1"/>
    <property type="molecule type" value="Genomic_DNA"/>
</dbReference>